<evidence type="ECO:0000256" key="1">
    <source>
        <dbReference type="ARBA" id="ARBA00022741"/>
    </source>
</evidence>
<dbReference type="PROSITE" id="PS51219">
    <property type="entry name" value="DPCK"/>
    <property type="match status" value="1"/>
</dbReference>
<evidence type="ECO:0000313" key="5">
    <source>
        <dbReference type="EMBL" id="MBC8561553.1"/>
    </source>
</evidence>
<keyword evidence="3 5" id="KW-0808">Transferase</keyword>
<keyword evidence="3 5" id="KW-0418">Kinase</keyword>
<dbReference type="PANTHER" id="PTHR10695:SF46">
    <property type="entry name" value="BIFUNCTIONAL COENZYME A SYNTHASE-RELATED"/>
    <property type="match status" value="1"/>
</dbReference>
<dbReference type="EC" id="2.7.1.24" evidence="3 4"/>
<sequence length="195" mass="22261">MYVIGLTGGVGSGKSLAAQMLAEKRNAELLITDELGHTVMEKGGRCYDEILEHFGTELTDTQGEIDRAKLAQKVFADDTERNWLNRLIHPAVIDYVEKYIAGRRKQEGVIVLESALLFESGCDRFCDEIWYIFVSEEIRRKRLADSRGYSQEKITAILKRQMTETEFQKRSDVVIRNDGTPEELESRILSKIKAQ</sequence>
<keyword evidence="3" id="KW-0963">Cytoplasm</keyword>
<feature type="binding site" evidence="3">
    <location>
        <begin position="11"/>
        <end position="16"/>
    </location>
    <ligand>
        <name>ATP</name>
        <dbReference type="ChEBI" id="CHEBI:30616"/>
    </ligand>
</feature>
<keyword evidence="6" id="KW-1185">Reference proteome</keyword>
<dbReference type="Pfam" id="PF01121">
    <property type="entry name" value="CoaE"/>
    <property type="match status" value="1"/>
</dbReference>
<dbReference type="RefSeq" id="WP_182439502.1">
    <property type="nucleotide sequence ID" value="NZ_JACRSX010000002.1"/>
</dbReference>
<reference evidence="5 6" key="1">
    <citation type="submission" date="2020-08" db="EMBL/GenBank/DDBJ databases">
        <title>Genome public.</title>
        <authorList>
            <person name="Liu C."/>
            <person name="Sun Q."/>
        </authorList>
    </citation>
    <scope>NUCLEOTIDE SEQUENCE [LARGE SCALE GENOMIC DNA]</scope>
    <source>
        <strain evidence="5 6">NSJ-37</strain>
    </source>
</reference>
<dbReference type="CDD" id="cd02022">
    <property type="entry name" value="DPCK"/>
    <property type="match status" value="1"/>
</dbReference>
<keyword evidence="1 3" id="KW-0547">Nucleotide-binding</keyword>
<dbReference type="Proteomes" id="UP000606193">
    <property type="component" value="Unassembled WGS sequence"/>
</dbReference>
<comment type="caution">
    <text evidence="5">The sequence shown here is derived from an EMBL/GenBank/DDBJ whole genome shotgun (WGS) entry which is preliminary data.</text>
</comment>
<dbReference type="NCBIfam" id="TIGR00152">
    <property type="entry name" value="dephospho-CoA kinase"/>
    <property type="match status" value="1"/>
</dbReference>
<dbReference type="InterPro" id="IPR027417">
    <property type="entry name" value="P-loop_NTPase"/>
</dbReference>
<protein>
    <recommendedName>
        <fullName evidence="3 4">Dephospho-CoA kinase</fullName>
        <ecNumber evidence="3 4">2.7.1.24</ecNumber>
    </recommendedName>
    <alternativeName>
        <fullName evidence="3">Dephosphocoenzyme A kinase</fullName>
    </alternativeName>
</protein>
<comment type="function">
    <text evidence="3">Catalyzes the phosphorylation of the 3'-hydroxyl group of dephosphocoenzyme A to form coenzyme A.</text>
</comment>
<evidence type="ECO:0000256" key="3">
    <source>
        <dbReference type="HAMAP-Rule" id="MF_00376"/>
    </source>
</evidence>
<proteinExistence type="inferred from homology"/>
<comment type="pathway">
    <text evidence="3">Cofactor biosynthesis; coenzyme A biosynthesis; CoA from (R)-pantothenate: step 5/5.</text>
</comment>
<dbReference type="EMBL" id="JACRSX010000002">
    <property type="protein sequence ID" value="MBC8561553.1"/>
    <property type="molecule type" value="Genomic_DNA"/>
</dbReference>
<comment type="similarity">
    <text evidence="3">Belongs to the CoaE family.</text>
</comment>
<gene>
    <name evidence="3" type="primary">coaE</name>
    <name evidence="5" type="ORF">H8704_02735</name>
</gene>
<keyword evidence="3" id="KW-0173">Coenzyme A biosynthesis</keyword>
<organism evidence="5 6">
    <name type="scientific">Jutongia huaianensis</name>
    <dbReference type="NCBI Taxonomy" id="2763668"/>
    <lineage>
        <taxon>Bacteria</taxon>
        <taxon>Bacillati</taxon>
        <taxon>Bacillota</taxon>
        <taxon>Clostridia</taxon>
        <taxon>Lachnospirales</taxon>
        <taxon>Lachnospiraceae</taxon>
        <taxon>Jutongia</taxon>
    </lineage>
</organism>
<evidence type="ECO:0000256" key="4">
    <source>
        <dbReference type="NCBIfam" id="TIGR00152"/>
    </source>
</evidence>
<name>A0ABR7MYX3_9FIRM</name>
<dbReference type="InterPro" id="IPR001977">
    <property type="entry name" value="Depp_CoAkinase"/>
</dbReference>
<dbReference type="PANTHER" id="PTHR10695">
    <property type="entry name" value="DEPHOSPHO-COA KINASE-RELATED"/>
    <property type="match status" value="1"/>
</dbReference>
<comment type="subcellular location">
    <subcellularLocation>
        <location evidence="3">Cytoplasm</location>
    </subcellularLocation>
</comment>
<evidence type="ECO:0000256" key="2">
    <source>
        <dbReference type="ARBA" id="ARBA00022840"/>
    </source>
</evidence>
<keyword evidence="2 3" id="KW-0067">ATP-binding</keyword>
<dbReference type="Gene3D" id="3.40.50.300">
    <property type="entry name" value="P-loop containing nucleotide triphosphate hydrolases"/>
    <property type="match status" value="1"/>
</dbReference>
<dbReference type="HAMAP" id="MF_00376">
    <property type="entry name" value="Dephospho_CoA_kinase"/>
    <property type="match status" value="1"/>
</dbReference>
<evidence type="ECO:0000313" key="6">
    <source>
        <dbReference type="Proteomes" id="UP000606193"/>
    </source>
</evidence>
<accession>A0ABR7MYX3</accession>
<comment type="catalytic activity">
    <reaction evidence="3">
        <text>3'-dephospho-CoA + ATP = ADP + CoA + H(+)</text>
        <dbReference type="Rhea" id="RHEA:18245"/>
        <dbReference type="ChEBI" id="CHEBI:15378"/>
        <dbReference type="ChEBI" id="CHEBI:30616"/>
        <dbReference type="ChEBI" id="CHEBI:57287"/>
        <dbReference type="ChEBI" id="CHEBI:57328"/>
        <dbReference type="ChEBI" id="CHEBI:456216"/>
        <dbReference type="EC" id="2.7.1.24"/>
    </reaction>
</comment>
<dbReference type="GO" id="GO:0004140">
    <property type="term" value="F:dephospho-CoA kinase activity"/>
    <property type="evidence" value="ECO:0007669"/>
    <property type="project" value="UniProtKB-EC"/>
</dbReference>
<dbReference type="SUPFAM" id="SSF52540">
    <property type="entry name" value="P-loop containing nucleoside triphosphate hydrolases"/>
    <property type="match status" value="1"/>
</dbReference>